<evidence type="ECO:0000256" key="1">
    <source>
        <dbReference type="ARBA" id="ARBA00011975"/>
    </source>
</evidence>
<proteinExistence type="predicted"/>
<comment type="catalytic activity">
    <reaction evidence="6">
        <text>a 2'-deoxycytidine in DNA + S-adenosyl-L-methionine = a 5-methyl-2'-deoxycytidine in DNA + S-adenosyl-L-homocysteine + H(+)</text>
        <dbReference type="Rhea" id="RHEA:13681"/>
        <dbReference type="Rhea" id="RHEA-COMP:11369"/>
        <dbReference type="Rhea" id="RHEA-COMP:11370"/>
        <dbReference type="ChEBI" id="CHEBI:15378"/>
        <dbReference type="ChEBI" id="CHEBI:57856"/>
        <dbReference type="ChEBI" id="CHEBI:59789"/>
        <dbReference type="ChEBI" id="CHEBI:85452"/>
        <dbReference type="ChEBI" id="CHEBI:85454"/>
        <dbReference type="EC" id="2.1.1.37"/>
    </reaction>
</comment>
<dbReference type="PANTHER" id="PTHR10629:SF52">
    <property type="entry name" value="DNA (CYTOSINE-5)-METHYLTRANSFERASE 1"/>
    <property type="match status" value="1"/>
</dbReference>
<dbReference type="EMBL" id="FZOA01000003">
    <property type="protein sequence ID" value="SNR73555.1"/>
    <property type="molecule type" value="Genomic_DNA"/>
</dbReference>
<protein>
    <recommendedName>
        <fullName evidence="1">DNA (cytosine-5-)-methyltransferase</fullName>
        <ecNumber evidence="1">2.1.1.37</ecNumber>
    </recommendedName>
</protein>
<gene>
    <name evidence="8" type="ORF">SAMN05192560_0764</name>
</gene>
<sequence>MRTHHLQQNLDIHQKLIIDLFAGGGGFSEGVRLASGRNPDIAINHNDDALSMHRVNHPDTRHFIADVFEVDPRTVTQGRAVGHLHASPDCTHHSQAAGGQPRNEKRRALAWVVNRWAGQVKPDVISLENVVQMLQWGPLVAKRCKMTRRVVKLDGSVAEPGERVPREFQYLVPDPKQKGKTWRRFVSVLEGMGYEVKIEASKACVYGAGTTRERLYMIARCDGLPVEFPEATHFKKPAKGQKKWSAAHEHIDWSIPGKTIFDRKKPLAEATMRRIAKGIKRFVLDNPEPFIIQTSNTKANGSCIFDINEPLRTMTTRREFGVANPIMVQITQSNGGGVRSMEDPLPTITTAKGGEFTVVSPVMVQAGHGEGQPGKGQRWGSGTKSAEEPIGAITTSNGQALAAAYLARMKFDNVGADLADPLPTITAGGNSKRPAGAAHSLGLVAASMVTMRNNMDGADINKPVKTMTCGGGHHGLVECHLSKEDEARALRVSAFLMSYYGTDNISSLDEPAPTITTKDRLALVTVYYQGEPYVIVDITLRMLEPHELYSAQGFPKSYIITHGHDGRKFSKSAQVKMCGNSVSPLVAAALFRACHKHDDLLIRRVA</sequence>
<dbReference type="Proteomes" id="UP000198305">
    <property type="component" value="Unassembled WGS sequence"/>
</dbReference>
<dbReference type="OrthoDB" id="9813719at2"/>
<evidence type="ECO:0000256" key="5">
    <source>
        <dbReference type="ARBA" id="ARBA00022747"/>
    </source>
</evidence>
<accession>A0A238YQY2</accession>
<dbReference type="PANTHER" id="PTHR10629">
    <property type="entry name" value="CYTOSINE-SPECIFIC METHYLTRANSFERASE"/>
    <property type="match status" value="1"/>
</dbReference>
<evidence type="ECO:0000256" key="4">
    <source>
        <dbReference type="ARBA" id="ARBA00022691"/>
    </source>
</evidence>
<evidence type="ECO:0000313" key="8">
    <source>
        <dbReference type="EMBL" id="SNR73555.1"/>
    </source>
</evidence>
<name>A0A238YQY2_9PROT</name>
<keyword evidence="5" id="KW-0680">Restriction system</keyword>
<dbReference type="Gene3D" id="3.90.120.10">
    <property type="entry name" value="DNA Methylase, subunit A, domain 2"/>
    <property type="match status" value="1"/>
</dbReference>
<dbReference type="GO" id="GO:0009307">
    <property type="term" value="P:DNA restriction-modification system"/>
    <property type="evidence" value="ECO:0007669"/>
    <property type="project" value="UniProtKB-KW"/>
</dbReference>
<dbReference type="SUPFAM" id="SSF53335">
    <property type="entry name" value="S-adenosyl-L-methionine-dependent methyltransferases"/>
    <property type="match status" value="1"/>
</dbReference>
<dbReference type="AlphaFoldDB" id="A0A238YQY2"/>
<feature type="region of interest" description="Disordered" evidence="7">
    <location>
        <begin position="84"/>
        <end position="103"/>
    </location>
</feature>
<evidence type="ECO:0000256" key="3">
    <source>
        <dbReference type="ARBA" id="ARBA00022679"/>
    </source>
</evidence>
<evidence type="ECO:0000256" key="2">
    <source>
        <dbReference type="ARBA" id="ARBA00022603"/>
    </source>
</evidence>
<evidence type="ECO:0000256" key="7">
    <source>
        <dbReference type="SAM" id="MobiDB-lite"/>
    </source>
</evidence>
<keyword evidence="3 8" id="KW-0808">Transferase</keyword>
<dbReference type="RefSeq" id="WP_089374911.1">
    <property type="nucleotide sequence ID" value="NZ_FZOA01000003.1"/>
</dbReference>
<evidence type="ECO:0000256" key="6">
    <source>
        <dbReference type="ARBA" id="ARBA00047422"/>
    </source>
</evidence>
<dbReference type="GO" id="GO:0044027">
    <property type="term" value="P:negative regulation of gene expression via chromosomal CpG island methylation"/>
    <property type="evidence" value="ECO:0007669"/>
    <property type="project" value="TreeGrafter"/>
</dbReference>
<dbReference type="InterPro" id="IPR001525">
    <property type="entry name" value="C5_MeTfrase"/>
</dbReference>
<evidence type="ECO:0000313" key="9">
    <source>
        <dbReference type="Proteomes" id="UP000198305"/>
    </source>
</evidence>
<dbReference type="GO" id="GO:0032259">
    <property type="term" value="P:methylation"/>
    <property type="evidence" value="ECO:0007669"/>
    <property type="project" value="UniProtKB-KW"/>
</dbReference>
<keyword evidence="4" id="KW-0949">S-adenosyl-L-methionine</keyword>
<dbReference type="EC" id="2.1.1.37" evidence="1"/>
<dbReference type="InterPro" id="IPR029063">
    <property type="entry name" value="SAM-dependent_MTases_sf"/>
</dbReference>
<dbReference type="InterPro" id="IPR050390">
    <property type="entry name" value="C5-Methyltransferase"/>
</dbReference>
<dbReference type="Gene3D" id="3.40.50.150">
    <property type="entry name" value="Vaccinia Virus protein VP39"/>
    <property type="match status" value="1"/>
</dbReference>
<dbReference type="Pfam" id="PF00145">
    <property type="entry name" value="DNA_methylase"/>
    <property type="match status" value="3"/>
</dbReference>
<keyword evidence="9" id="KW-1185">Reference proteome</keyword>
<organism evidence="8 9">
    <name type="scientific">Methylobacillus rhizosphaerae</name>
    <dbReference type="NCBI Taxonomy" id="551994"/>
    <lineage>
        <taxon>Bacteria</taxon>
        <taxon>Pseudomonadati</taxon>
        <taxon>Pseudomonadota</taxon>
        <taxon>Betaproteobacteria</taxon>
        <taxon>Nitrosomonadales</taxon>
        <taxon>Methylophilaceae</taxon>
        <taxon>Methylobacillus</taxon>
    </lineage>
</organism>
<keyword evidence="2 8" id="KW-0489">Methyltransferase</keyword>
<reference evidence="9" key="1">
    <citation type="submission" date="2017-06" db="EMBL/GenBank/DDBJ databases">
        <authorList>
            <person name="Varghese N."/>
            <person name="Submissions S."/>
        </authorList>
    </citation>
    <scope>NUCLEOTIDE SEQUENCE [LARGE SCALE GENOMIC DNA]</scope>
    <source>
        <strain evidence="9">Ca-68</strain>
    </source>
</reference>
<dbReference type="GO" id="GO:0003886">
    <property type="term" value="F:DNA (cytosine-5-)-methyltransferase activity"/>
    <property type="evidence" value="ECO:0007669"/>
    <property type="project" value="UniProtKB-EC"/>
</dbReference>
<dbReference type="GO" id="GO:0003677">
    <property type="term" value="F:DNA binding"/>
    <property type="evidence" value="ECO:0007669"/>
    <property type="project" value="TreeGrafter"/>
</dbReference>